<evidence type="ECO:0000256" key="1">
    <source>
        <dbReference type="SAM" id="Phobius"/>
    </source>
</evidence>
<gene>
    <name evidence="2" type="ordered locus">MTR_4g075510</name>
</gene>
<reference evidence="3" key="3">
    <citation type="submission" date="2015-04" db="UniProtKB">
        <authorList>
            <consortium name="EnsemblPlants"/>
        </authorList>
    </citation>
    <scope>IDENTIFICATION</scope>
    <source>
        <strain evidence="3">cv. Jemalong A17</strain>
    </source>
</reference>
<protein>
    <submittedName>
        <fullName evidence="2">Transmembrane protein, putative</fullName>
    </submittedName>
</protein>
<accession>A0A072ULL4</accession>
<organism evidence="2 4">
    <name type="scientific">Medicago truncatula</name>
    <name type="common">Barrel medic</name>
    <name type="synonym">Medicago tribuloides</name>
    <dbReference type="NCBI Taxonomy" id="3880"/>
    <lineage>
        <taxon>Eukaryota</taxon>
        <taxon>Viridiplantae</taxon>
        <taxon>Streptophyta</taxon>
        <taxon>Embryophyta</taxon>
        <taxon>Tracheophyta</taxon>
        <taxon>Spermatophyta</taxon>
        <taxon>Magnoliopsida</taxon>
        <taxon>eudicotyledons</taxon>
        <taxon>Gunneridae</taxon>
        <taxon>Pentapetalae</taxon>
        <taxon>rosids</taxon>
        <taxon>fabids</taxon>
        <taxon>Fabales</taxon>
        <taxon>Fabaceae</taxon>
        <taxon>Papilionoideae</taxon>
        <taxon>50 kb inversion clade</taxon>
        <taxon>NPAAA clade</taxon>
        <taxon>Hologalegina</taxon>
        <taxon>IRL clade</taxon>
        <taxon>Trifolieae</taxon>
        <taxon>Medicago</taxon>
    </lineage>
</organism>
<keyword evidence="1" id="KW-0472">Membrane</keyword>
<dbReference type="HOGENOM" id="CLU_2281606_0_0_1"/>
<evidence type="ECO:0000313" key="3">
    <source>
        <dbReference type="EnsemblPlants" id="KEH30592"/>
    </source>
</evidence>
<dbReference type="EnsemblPlants" id="KEH30592">
    <property type="protein sequence ID" value="KEH30592"/>
    <property type="gene ID" value="MTR_4g075510"/>
</dbReference>
<evidence type="ECO:0000313" key="2">
    <source>
        <dbReference type="EMBL" id="KEH30592.1"/>
    </source>
</evidence>
<reference evidence="2 4" key="1">
    <citation type="journal article" date="2011" name="Nature">
        <title>The Medicago genome provides insight into the evolution of rhizobial symbioses.</title>
        <authorList>
            <person name="Young N.D."/>
            <person name="Debelle F."/>
            <person name="Oldroyd G.E."/>
            <person name="Geurts R."/>
            <person name="Cannon S.B."/>
            <person name="Udvardi M.K."/>
            <person name="Benedito V.A."/>
            <person name="Mayer K.F."/>
            <person name="Gouzy J."/>
            <person name="Schoof H."/>
            <person name="Van de Peer Y."/>
            <person name="Proost S."/>
            <person name="Cook D.R."/>
            <person name="Meyers B.C."/>
            <person name="Spannagl M."/>
            <person name="Cheung F."/>
            <person name="De Mita S."/>
            <person name="Krishnakumar V."/>
            <person name="Gundlach H."/>
            <person name="Zhou S."/>
            <person name="Mudge J."/>
            <person name="Bharti A.K."/>
            <person name="Murray J.D."/>
            <person name="Naoumkina M.A."/>
            <person name="Rosen B."/>
            <person name="Silverstein K.A."/>
            <person name="Tang H."/>
            <person name="Rombauts S."/>
            <person name="Zhao P.X."/>
            <person name="Zhou P."/>
            <person name="Barbe V."/>
            <person name="Bardou P."/>
            <person name="Bechner M."/>
            <person name="Bellec A."/>
            <person name="Berger A."/>
            <person name="Berges H."/>
            <person name="Bidwell S."/>
            <person name="Bisseling T."/>
            <person name="Choisne N."/>
            <person name="Couloux A."/>
            <person name="Denny R."/>
            <person name="Deshpande S."/>
            <person name="Dai X."/>
            <person name="Doyle J.J."/>
            <person name="Dudez A.M."/>
            <person name="Farmer A.D."/>
            <person name="Fouteau S."/>
            <person name="Franken C."/>
            <person name="Gibelin C."/>
            <person name="Gish J."/>
            <person name="Goldstein S."/>
            <person name="Gonzalez A.J."/>
            <person name="Green P.J."/>
            <person name="Hallab A."/>
            <person name="Hartog M."/>
            <person name="Hua A."/>
            <person name="Humphray S.J."/>
            <person name="Jeong D.H."/>
            <person name="Jing Y."/>
            <person name="Jocker A."/>
            <person name="Kenton S.M."/>
            <person name="Kim D.J."/>
            <person name="Klee K."/>
            <person name="Lai H."/>
            <person name="Lang C."/>
            <person name="Lin S."/>
            <person name="Macmil S.L."/>
            <person name="Magdelenat G."/>
            <person name="Matthews L."/>
            <person name="McCorrison J."/>
            <person name="Monaghan E.L."/>
            <person name="Mun J.H."/>
            <person name="Najar F.Z."/>
            <person name="Nicholson C."/>
            <person name="Noirot C."/>
            <person name="O'Bleness M."/>
            <person name="Paule C.R."/>
            <person name="Poulain J."/>
            <person name="Prion F."/>
            <person name="Qin B."/>
            <person name="Qu C."/>
            <person name="Retzel E.F."/>
            <person name="Riddle C."/>
            <person name="Sallet E."/>
            <person name="Samain S."/>
            <person name="Samson N."/>
            <person name="Sanders I."/>
            <person name="Saurat O."/>
            <person name="Scarpelli C."/>
            <person name="Schiex T."/>
            <person name="Segurens B."/>
            <person name="Severin A.J."/>
            <person name="Sherrier D.J."/>
            <person name="Shi R."/>
            <person name="Sims S."/>
            <person name="Singer S.R."/>
            <person name="Sinharoy S."/>
            <person name="Sterck L."/>
            <person name="Viollet A."/>
            <person name="Wang B.B."/>
            <person name="Wang K."/>
            <person name="Wang M."/>
            <person name="Wang X."/>
            <person name="Warfsmann J."/>
            <person name="Weissenbach J."/>
            <person name="White D.D."/>
            <person name="White J.D."/>
            <person name="Wiley G.B."/>
            <person name="Wincker P."/>
            <person name="Xing Y."/>
            <person name="Yang L."/>
            <person name="Yao Z."/>
            <person name="Ying F."/>
            <person name="Zhai J."/>
            <person name="Zhou L."/>
            <person name="Zuber A."/>
            <person name="Denarie J."/>
            <person name="Dixon R.A."/>
            <person name="May G.D."/>
            <person name="Schwartz D.C."/>
            <person name="Rogers J."/>
            <person name="Quetier F."/>
            <person name="Town C.D."/>
            <person name="Roe B.A."/>
        </authorList>
    </citation>
    <scope>NUCLEOTIDE SEQUENCE [LARGE SCALE GENOMIC DNA]</scope>
    <source>
        <strain evidence="2">A17</strain>
        <strain evidence="3 4">cv. Jemalong A17</strain>
    </source>
</reference>
<feature type="transmembrane region" description="Helical" evidence="1">
    <location>
        <begin position="52"/>
        <end position="69"/>
    </location>
</feature>
<keyword evidence="1 2" id="KW-0812">Transmembrane</keyword>
<keyword evidence="4" id="KW-1185">Reference proteome</keyword>
<proteinExistence type="predicted"/>
<reference evidence="2 4" key="2">
    <citation type="journal article" date="2014" name="BMC Genomics">
        <title>An improved genome release (version Mt4.0) for the model legume Medicago truncatula.</title>
        <authorList>
            <person name="Tang H."/>
            <person name="Krishnakumar V."/>
            <person name="Bidwell S."/>
            <person name="Rosen B."/>
            <person name="Chan A."/>
            <person name="Zhou S."/>
            <person name="Gentzbittel L."/>
            <person name="Childs K.L."/>
            <person name="Yandell M."/>
            <person name="Gundlach H."/>
            <person name="Mayer K.F."/>
            <person name="Schwartz D.C."/>
            <person name="Town C.D."/>
        </authorList>
    </citation>
    <scope>GENOME REANNOTATION</scope>
    <source>
        <strain evidence="2">A17</strain>
        <strain evidence="3 4">cv. Jemalong A17</strain>
    </source>
</reference>
<evidence type="ECO:0000313" key="4">
    <source>
        <dbReference type="Proteomes" id="UP000002051"/>
    </source>
</evidence>
<sequence length="102" mass="11151">MGYYYCKPRANDTHTSNVVLFLAVALILLVIPKLFSSEPEEEVEVESGSSPFVLPILVLLMVLLVSWLGSSSSVSKSLVVVVVFDDERYCVVCHPSSSQASK</sequence>
<keyword evidence="1" id="KW-1133">Transmembrane helix</keyword>
<name>A0A072ULL4_MEDTR</name>
<dbReference type="AlphaFoldDB" id="A0A072ULL4"/>
<dbReference type="EMBL" id="CM001220">
    <property type="protein sequence ID" value="KEH30592.1"/>
    <property type="molecule type" value="Genomic_DNA"/>
</dbReference>
<dbReference type="Proteomes" id="UP000002051">
    <property type="component" value="Chromosome 4"/>
</dbReference>